<feature type="region of interest" description="Disordered" evidence="1">
    <location>
        <begin position="224"/>
        <end position="251"/>
    </location>
</feature>
<evidence type="ECO:0000313" key="3">
    <source>
        <dbReference type="Proteomes" id="UP001140094"/>
    </source>
</evidence>
<comment type="caution">
    <text evidence="2">The sequence shown here is derived from an EMBL/GenBank/DDBJ whole genome shotgun (WGS) entry which is preliminary data.</text>
</comment>
<feature type="non-terminal residue" evidence="2">
    <location>
        <position position="417"/>
    </location>
</feature>
<dbReference type="OrthoDB" id="5600499at2759"/>
<dbReference type="Proteomes" id="UP001140094">
    <property type="component" value="Unassembled WGS sequence"/>
</dbReference>
<organism evidence="2 3">
    <name type="scientific">Coemansia guatemalensis</name>
    <dbReference type="NCBI Taxonomy" id="2761395"/>
    <lineage>
        <taxon>Eukaryota</taxon>
        <taxon>Fungi</taxon>
        <taxon>Fungi incertae sedis</taxon>
        <taxon>Zoopagomycota</taxon>
        <taxon>Kickxellomycotina</taxon>
        <taxon>Kickxellomycetes</taxon>
        <taxon>Kickxellales</taxon>
        <taxon>Kickxellaceae</taxon>
        <taxon>Coemansia</taxon>
    </lineage>
</organism>
<dbReference type="AlphaFoldDB" id="A0A9W8HQ12"/>
<feature type="region of interest" description="Disordered" evidence="1">
    <location>
        <begin position="1"/>
        <end position="26"/>
    </location>
</feature>
<protein>
    <submittedName>
        <fullName evidence="2">Uncharacterized protein</fullName>
    </submittedName>
</protein>
<feature type="compositionally biased region" description="Polar residues" evidence="1">
    <location>
        <begin position="224"/>
        <end position="246"/>
    </location>
</feature>
<keyword evidence="3" id="KW-1185">Reference proteome</keyword>
<gene>
    <name evidence="2" type="ORF">H4R20_006851</name>
</gene>
<feature type="region of interest" description="Disordered" evidence="1">
    <location>
        <begin position="272"/>
        <end position="306"/>
    </location>
</feature>
<feature type="compositionally biased region" description="Low complexity" evidence="1">
    <location>
        <begin position="284"/>
        <end position="305"/>
    </location>
</feature>
<feature type="compositionally biased region" description="Polar residues" evidence="1">
    <location>
        <begin position="73"/>
        <end position="101"/>
    </location>
</feature>
<evidence type="ECO:0000313" key="2">
    <source>
        <dbReference type="EMBL" id="KAJ2791560.1"/>
    </source>
</evidence>
<accession>A0A9W8HQ12</accession>
<name>A0A9W8HQ12_9FUNG</name>
<sequence length="417" mass="43950">MSRVVSASEPVSDQTPTDSATPQSQKWLSATKRLQWLFYPSIPNWQLPSDGPATLQGPSPSLSAANDLAGAPPNTQQQHSSSTDSPTMPRTSSQELQSGLASATEGVARRHAHEHTESGATLATPSSGSIGNMQPCPIPPPSVPMSQSVRPRGGSHPMHLARAATANAIRLKEKSAARSIDTNNSVSRRASAARMSPGSAPELFNIDVAIGKNRTPVRMRATSATIQQAPLTDETSGGTEATSPASSCAGDYGRALPSHAWQPASLLRESPDRTGEAHLGAGMHTPSSTSSPPAHSHAHHNSQSGHHLRLNVSSVQRSASGHSVSSGISELLEPSSVSIARRDALWQVLVVSKSRADTEIDKMLRQWKEADGGAIICAQDADLRSGGDDEAIILKVKRGHRRSTSDMKRADGGSNEF</sequence>
<dbReference type="EMBL" id="JANBUO010003298">
    <property type="protein sequence ID" value="KAJ2791560.1"/>
    <property type="molecule type" value="Genomic_DNA"/>
</dbReference>
<reference evidence="2" key="1">
    <citation type="submission" date="2022-07" db="EMBL/GenBank/DDBJ databases">
        <title>Phylogenomic reconstructions and comparative analyses of Kickxellomycotina fungi.</title>
        <authorList>
            <person name="Reynolds N.K."/>
            <person name="Stajich J.E."/>
            <person name="Barry K."/>
            <person name="Grigoriev I.V."/>
            <person name="Crous P."/>
            <person name="Smith M.E."/>
        </authorList>
    </citation>
    <scope>NUCLEOTIDE SEQUENCE</scope>
    <source>
        <strain evidence="2">NRRL 1565</strain>
    </source>
</reference>
<feature type="compositionally biased region" description="Polar residues" evidence="1">
    <location>
        <begin position="9"/>
        <end position="26"/>
    </location>
</feature>
<proteinExistence type="predicted"/>
<feature type="compositionally biased region" description="Low complexity" evidence="1">
    <location>
        <begin position="185"/>
        <end position="194"/>
    </location>
</feature>
<feature type="region of interest" description="Disordered" evidence="1">
    <location>
        <begin position="175"/>
        <end position="194"/>
    </location>
</feature>
<feature type="compositionally biased region" description="Polar residues" evidence="1">
    <location>
        <begin position="118"/>
        <end position="132"/>
    </location>
</feature>
<evidence type="ECO:0000256" key="1">
    <source>
        <dbReference type="SAM" id="MobiDB-lite"/>
    </source>
</evidence>
<feature type="region of interest" description="Disordered" evidence="1">
    <location>
        <begin position="43"/>
        <end position="158"/>
    </location>
</feature>